<evidence type="ECO:0000313" key="3">
    <source>
        <dbReference type="EMBL" id="MEJ8859151.1"/>
    </source>
</evidence>
<dbReference type="InterPro" id="IPR001584">
    <property type="entry name" value="Integrase_cat-core"/>
</dbReference>
<dbReference type="SUPFAM" id="SSF53098">
    <property type="entry name" value="Ribonuclease H-like"/>
    <property type="match status" value="1"/>
</dbReference>
<reference evidence="3 4" key="1">
    <citation type="submission" date="2024-03" db="EMBL/GenBank/DDBJ databases">
        <title>Novel species of the genus Variovorax.</title>
        <authorList>
            <person name="Liu Q."/>
            <person name="Xin Y.-H."/>
        </authorList>
    </citation>
    <scope>NUCLEOTIDE SEQUENCE [LARGE SCALE GENOMIC DNA]</scope>
    <source>
        <strain evidence="3 4">KACC 18901</strain>
    </source>
</reference>
<feature type="compositionally biased region" description="Low complexity" evidence="1">
    <location>
        <begin position="612"/>
        <end position="635"/>
    </location>
</feature>
<gene>
    <name evidence="3" type="ORF">WKW79_31600</name>
</gene>
<dbReference type="PROSITE" id="PS50994">
    <property type="entry name" value="INTEGRASE"/>
    <property type="match status" value="1"/>
</dbReference>
<keyword evidence="4" id="KW-1185">Reference proteome</keyword>
<organism evidence="3 4">
    <name type="scientific">Variovorax robiniae</name>
    <dbReference type="NCBI Taxonomy" id="1836199"/>
    <lineage>
        <taxon>Bacteria</taxon>
        <taxon>Pseudomonadati</taxon>
        <taxon>Pseudomonadota</taxon>
        <taxon>Betaproteobacteria</taxon>
        <taxon>Burkholderiales</taxon>
        <taxon>Comamonadaceae</taxon>
        <taxon>Variovorax</taxon>
    </lineage>
</organism>
<evidence type="ECO:0000259" key="2">
    <source>
        <dbReference type="PROSITE" id="PS50994"/>
    </source>
</evidence>
<evidence type="ECO:0000256" key="1">
    <source>
        <dbReference type="SAM" id="MobiDB-lite"/>
    </source>
</evidence>
<protein>
    <submittedName>
        <fullName evidence="3">Mu transposase C-terminal domain-containing protein</fullName>
    </submittedName>
</protein>
<comment type="caution">
    <text evidence="3">The sequence shown here is derived from an EMBL/GenBank/DDBJ whole genome shotgun (WGS) entry which is preliminary data.</text>
</comment>
<dbReference type="RefSeq" id="WP_340339191.1">
    <property type="nucleotide sequence ID" value="NZ_JBBKZS010000024.1"/>
</dbReference>
<dbReference type="Gene3D" id="3.30.420.10">
    <property type="entry name" value="Ribonuclease H-like superfamily/Ribonuclease H"/>
    <property type="match status" value="1"/>
</dbReference>
<dbReference type="EMBL" id="JBBKZS010000024">
    <property type="protein sequence ID" value="MEJ8859151.1"/>
    <property type="molecule type" value="Genomic_DNA"/>
</dbReference>
<name>A0ABU8XGZ8_9BURK</name>
<dbReference type="InterPro" id="IPR012337">
    <property type="entry name" value="RNaseH-like_sf"/>
</dbReference>
<proteinExistence type="predicted"/>
<accession>A0ABU8XGZ8</accession>
<evidence type="ECO:0000313" key="4">
    <source>
        <dbReference type="Proteomes" id="UP001367030"/>
    </source>
</evidence>
<dbReference type="Pfam" id="PF09299">
    <property type="entry name" value="Mu-transpos_C"/>
    <property type="match status" value="1"/>
</dbReference>
<feature type="domain" description="Integrase catalytic" evidence="2">
    <location>
        <begin position="213"/>
        <end position="451"/>
    </location>
</feature>
<dbReference type="InterPro" id="IPR015378">
    <property type="entry name" value="Transposase-like_Mu_C"/>
</dbReference>
<dbReference type="Proteomes" id="UP001367030">
    <property type="component" value="Unassembled WGS sequence"/>
</dbReference>
<sequence>MTSADLSSGPRSLRLAEWPVLDGSALPEEQRTVFQRRKLAVEAYARGDTLLGIAEAYGVHGYTVQRLVFRAQQAHPDGRLWGYRALAPHVRVRSYVRSKAPLVLGHKTGGNAGAFAQLLLRHSSLKVQLRGELEAGNVVLHPGERGRMTGVKGVAARFQQACRELGLGAGDYPLNQEDKAIRSLGRTLRAWLQDDFDLAARVAVARAKPASALRQLPERGASDAFDTVEFDAHKMDVRLRVIDCDPLGGEQSFETERVWLLAIIDVATRCILGYTLSFKRECSRFEAIATFRRAVTPASAPELTLPGLSLLPSGGFVSQALEQTRYACWRQIRLDNARAHLAATSLDVVCEALGCAADFGPAYQPDDRPFIERFFGTVTATLSRRLPGALPGRGSAQAALKRLRDPKDTLRLIVTTQELEELLDLTVWNYHGTPHAGLGGLTPLEMMQRHVLGIGREPVRPRLIPQMLRERPELLHDPVLCRVHGNLGRGERPYITFFHVRYTSEWLARRSGLIGQRLRIHYDESDLRKVHASTEDGQIIDDLLASGPWRYEPHSLWVRQEVFKAKRRRQLEFGTGDSPIEAFLALRRKDAGKRRRSASDIAQVQRERKTASAKAKAAAIPTPTPLADALPDPASSQLVVGPVRGKRLRIERGYAR</sequence>
<dbReference type="InterPro" id="IPR036397">
    <property type="entry name" value="RNaseH_sf"/>
</dbReference>
<feature type="region of interest" description="Disordered" evidence="1">
    <location>
        <begin position="594"/>
        <end position="635"/>
    </location>
</feature>